<dbReference type="EC" id="3.6.1.9" evidence="3"/>
<dbReference type="InterPro" id="IPR048015">
    <property type="entry name" value="NTP-PPase_MazG-like_N"/>
</dbReference>
<dbReference type="InterPro" id="IPR024180">
    <property type="entry name" value="Tetrapyrrole_Mease/MazG_pred"/>
</dbReference>
<organism evidence="3 4">
    <name type="scientific">Pontibacillus salicampi</name>
    <dbReference type="NCBI Taxonomy" id="1449801"/>
    <lineage>
        <taxon>Bacteria</taxon>
        <taxon>Bacillati</taxon>
        <taxon>Bacillota</taxon>
        <taxon>Bacilli</taxon>
        <taxon>Bacillales</taxon>
        <taxon>Bacillaceae</taxon>
        <taxon>Pontibacillus</taxon>
    </lineage>
</organism>
<feature type="domain" description="NTP pyrophosphohydrolase MazG-like" evidence="2">
    <location>
        <begin position="393"/>
        <end position="450"/>
    </location>
</feature>
<dbReference type="RefSeq" id="WP_377351188.1">
    <property type="nucleotide sequence ID" value="NZ_JBHLTP010000020.1"/>
</dbReference>
<keyword evidence="3" id="KW-0378">Hydrolase</keyword>
<comment type="caution">
    <text evidence="3">The sequence shown here is derived from an EMBL/GenBank/DDBJ whole genome shotgun (WGS) entry which is preliminary data.</text>
</comment>
<evidence type="ECO:0000313" key="4">
    <source>
        <dbReference type="Proteomes" id="UP001589836"/>
    </source>
</evidence>
<feature type="domain" description="Tetrapyrrole methylase" evidence="1">
    <location>
        <begin position="4"/>
        <end position="206"/>
    </location>
</feature>
<dbReference type="PIRSF" id="PIRSF002845">
    <property type="entry name" value="Ttrprl_mtas_MazG"/>
    <property type="match status" value="1"/>
</dbReference>
<dbReference type="InterPro" id="IPR048011">
    <property type="entry name" value="NTP-PPase_MazG-like_C"/>
</dbReference>
<dbReference type="NCBIfam" id="NF007113">
    <property type="entry name" value="PRK09562.1"/>
    <property type="match status" value="1"/>
</dbReference>
<evidence type="ECO:0000259" key="1">
    <source>
        <dbReference type="Pfam" id="PF00590"/>
    </source>
</evidence>
<dbReference type="InterPro" id="IPR014777">
    <property type="entry name" value="4pyrrole_Mease_sub1"/>
</dbReference>
<dbReference type="SUPFAM" id="SSF53790">
    <property type="entry name" value="Tetrapyrrole methylase"/>
    <property type="match status" value="1"/>
</dbReference>
<dbReference type="PANTHER" id="PTHR30522">
    <property type="entry name" value="NUCLEOSIDE TRIPHOSPHATE PYROPHOSPHOHYDROLASE"/>
    <property type="match status" value="1"/>
</dbReference>
<dbReference type="InterPro" id="IPR000878">
    <property type="entry name" value="4pyrrol_Mease"/>
</dbReference>
<sequence>MNHITVVGLGAGDIEQLQLGLYRLMTNYKETVFTRTLHHPVVEALQEEGVSFQSFDHTYEAFEQFGDVYSSIADTLIQQSQQQSVLYTVPGHPMLAERTVQILLEKQKEGVVTVEIKGGQSFLDDLFASLRIDPIEGFQFLDATNFTRSQLNYEQHTIFCQLYDEMIASDVKIELMEDIPHDHPVYIVEAAGTSQEEITELPLFELDREMALSNLTSLYIPPVPREKLNHQFFRLKEVISTLRGPNGCPWDRKQTHESLRPYLIEEAYEFLQAVEDQDDEGMVEELGDVLLQVMLHSQIGEDEGYFTVDDVILSITEKMIRRHPHVFGDTTIHSAEEVVNTWDQIKQQEKGDSRPSVIDGVVDTLPGLMKAQELQKKAKKVGFDWDDPAPMWEKVEEEIQEFHESVDAKGAYEQEDELGDILFALVNVARYYRINPEIAIQRTNHKFKSRFIEMESLVSESGKVMSEMTLEELDQYWVLAKQKERSDG</sequence>
<dbReference type="InterPro" id="IPR011551">
    <property type="entry name" value="NTP_PyrPHydrolase_MazG"/>
</dbReference>
<evidence type="ECO:0000259" key="2">
    <source>
        <dbReference type="Pfam" id="PF03819"/>
    </source>
</evidence>
<dbReference type="NCBIfam" id="TIGR00444">
    <property type="entry name" value="mazG"/>
    <property type="match status" value="1"/>
</dbReference>
<dbReference type="GO" id="GO:0047429">
    <property type="term" value="F:nucleoside triphosphate diphosphatase activity"/>
    <property type="evidence" value="ECO:0007669"/>
    <property type="project" value="UniProtKB-EC"/>
</dbReference>
<name>A0ABV6LTA1_9BACI</name>
<gene>
    <name evidence="3" type="primary">mazG</name>
    <name evidence="3" type="ORF">ACFFGV_18880</name>
</gene>
<proteinExistence type="predicted"/>
<dbReference type="InterPro" id="IPR035996">
    <property type="entry name" value="4pyrrol_Methylase_sf"/>
</dbReference>
<dbReference type="Gene3D" id="3.40.1010.10">
    <property type="entry name" value="Cobalt-precorrin-4 Transmethylase, Domain 1"/>
    <property type="match status" value="1"/>
</dbReference>
<dbReference type="CDD" id="cd11723">
    <property type="entry name" value="YabN_N_like"/>
    <property type="match status" value="1"/>
</dbReference>
<feature type="domain" description="NTP pyrophosphohydrolase MazG-like" evidence="2">
    <location>
        <begin position="254"/>
        <end position="327"/>
    </location>
</feature>
<reference evidence="3 4" key="1">
    <citation type="submission" date="2024-09" db="EMBL/GenBank/DDBJ databases">
        <authorList>
            <person name="Sun Q."/>
            <person name="Mori K."/>
        </authorList>
    </citation>
    <scope>NUCLEOTIDE SEQUENCE [LARGE SCALE GENOMIC DNA]</scope>
    <source>
        <strain evidence="3 4">NCAIM B.02529</strain>
    </source>
</reference>
<evidence type="ECO:0000313" key="3">
    <source>
        <dbReference type="EMBL" id="MFC0525646.1"/>
    </source>
</evidence>
<dbReference type="SUPFAM" id="SSF101386">
    <property type="entry name" value="all-alpha NTP pyrophosphatases"/>
    <property type="match status" value="2"/>
</dbReference>
<dbReference type="Gene3D" id="1.10.287.1080">
    <property type="entry name" value="MazG-like"/>
    <property type="match status" value="2"/>
</dbReference>
<dbReference type="Proteomes" id="UP001589836">
    <property type="component" value="Unassembled WGS sequence"/>
</dbReference>
<accession>A0ABV6LTA1</accession>
<dbReference type="Pfam" id="PF00590">
    <property type="entry name" value="TP_methylase"/>
    <property type="match status" value="1"/>
</dbReference>
<dbReference type="EMBL" id="JBHLTP010000020">
    <property type="protein sequence ID" value="MFC0525646.1"/>
    <property type="molecule type" value="Genomic_DNA"/>
</dbReference>
<dbReference type="Pfam" id="PF03819">
    <property type="entry name" value="MazG"/>
    <property type="match status" value="2"/>
</dbReference>
<dbReference type="InterPro" id="IPR004518">
    <property type="entry name" value="MazG-like_dom"/>
</dbReference>
<protein>
    <submittedName>
        <fullName evidence="3">Nucleoside triphosphate pyrophosphohydrolase</fullName>
        <ecNumber evidence="3">3.6.1.9</ecNumber>
    </submittedName>
</protein>
<dbReference type="InterPro" id="IPR035013">
    <property type="entry name" value="YabN_N"/>
</dbReference>
<dbReference type="CDD" id="cd11528">
    <property type="entry name" value="NTP-PPase_MazG_Nterm"/>
    <property type="match status" value="1"/>
</dbReference>
<dbReference type="CDD" id="cd11529">
    <property type="entry name" value="NTP-PPase_MazG_Cterm"/>
    <property type="match status" value="1"/>
</dbReference>
<dbReference type="PANTHER" id="PTHR30522:SF0">
    <property type="entry name" value="NUCLEOSIDE TRIPHOSPHATE PYROPHOSPHOHYDROLASE"/>
    <property type="match status" value="1"/>
</dbReference>
<keyword evidence="4" id="KW-1185">Reference proteome</keyword>